<organism evidence="1 2">
    <name type="scientific">Gossypium arboreum</name>
    <name type="common">Tree cotton</name>
    <name type="synonym">Gossypium nanking</name>
    <dbReference type="NCBI Taxonomy" id="29729"/>
    <lineage>
        <taxon>Eukaryota</taxon>
        <taxon>Viridiplantae</taxon>
        <taxon>Streptophyta</taxon>
        <taxon>Embryophyta</taxon>
        <taxon>Tracheophyta</taxon>
        <taxon>Spermatophyta</taxon>
        <taxon>Magnoliopsida</taxon>
        <taxon>eudicotyledons</taxon>
        <taxon>Gunneridae</taxon>
        <taxon>Pentapetalae</taxon>
        <taxon>rosids</taxon>
        <taxon>malvids</taxon>
        <taxon>Malvales</taxon>
        <taxon>Malvaceae</taxon>
        <taxon>Malvoideae</taxon>
        <taxon>Gossypium</taxon>
    </lineage>
</organism>
<dbReference type="Proteomes" id="UP001358586">
    <property type="component" value="Chromosome 13"/>
</dbReference>
<gene>
    <name evidence="1" type="ORF">PVK06_048495</name>
</gene>
<evidence type="ECO:0000313" key="2">
    <source>
        <dbReference type="Proteomes" id="UP001358586"/>
    </source>
</evidence>
<reference evidence="1 2" key="1">
    <citation type="submission" date="2023-03" db="EMBL/GenBank/DDBJ databases">
        <title>WGS of Gossypium arboreum.</title>
        <authorList>
            <person name="Yu D."/>
        </authorList>
    </citation>
    <scope>NUCLEOTIDE SEQUENCE [LARGE SCALE GENOMIC DNA]</scope>
    <source>
        <tissue evidence="1">Leaf</tissue>
    </source>
</reference>
<proteinExistence type="predicted"/>
<evidence type="ECO:0008006" key="3">
    <source>
        <dbReference type="Google" id="ProtNLM"/>
    </source>
</evidence>
<name>A0ABR0MG34_GOSAR</name>
<comment type="caution">
    <text evidence="1">The sequence shown here is derived from an EMBL/GenBank/DDBJ whole genome shotgun (WGS) entry which is preliminary data.</text>
</comment>
<keyword evidence="2" id="KW-1185">Reference proteome</keyword>
<dbReference type="EMBL" id="JARKNE010000013">
    <property type="protein sequence ID" value="KAK5772216.1"/>
    <property type="molecule type" value="Genomic_DNA"/>
</dbReference>
<accession>A0ABR0MG34</accession>
<protein>
    <recommendedName>
        <fullName evidence="3">Reverse transcriptase</fullName>
    </recommendedName>
</protein>
<evidence type="ECO:0000313" key="1">
    <source>
        <dbReference type="EMBL" id="KAK5772216.1"/>
    </source>
</evidence>
<sequence length="149" mass="17593">MEAFREVLEEFEKLERLQVRLIRWASSIKKGRDGLRNKLTKELEDLIASDRDDDTMANLIDTRIRLNIEIDKDGMYWEQRARTNWLQLEDKNSAFFHKYAVARRRINTITRPESNEGREISDESAIDEAALNYFQNLFSSKGIGNYPTF</sequence>